<evidence type="ECO:0000313" key="2">
    <source>
        <dbReference type="Proteomes" id="UP000576209"/>
    </source>
</evidence>
<protein>
    <submittedName>
        <fullName evidence="1">Tetratricopeptide (TPR) repeat protein</fullName>
    </submittedName>
</protein>
<comment type="caution">
    <text evidence="1">The sequence shown here is derived from an EMBL/GenBank/DDBJ whole genome shotgun (WGS) entry which is preliminary data.</text>
</comment>
<dbReference type="RefSeq" id="WP_183496806.1">
    <property type="nucleotide sequence ID" value="NZ_JACIFF010000009.1"/>
</dbReference>
<name>A0A840E5V8_9BACT</name>
<reference evidence="1 2" key="1">
    <citation type="submission" date="2020-08" db="EMBL/GenBank/DDBJ databases">
        <title>Genomic Encyclopedia of Type Strains, Phase IV (KMG-IV): sequencing the most valuable type-strain genomes for metagenomic binning, comparative biology and taxonomic classification.</title>
        <authorList>
            <person name="Goeker M."/>
        </authorList>
    </citation>
    <scope>NUCLEOTIDE SEQUENCE [LARGE SCALE GENOMIC DNA]</scope>
    <source>
        <strain evidence="1 2">DSM 105137</strain>
    </source>
</reference>
<dbReference type="EMBL" id="JACIFF010000009">
    <property type="protein sequence ID" value="MBB4080571.1"/>
    <property type="molecule type" value="Genomic_DNA"/>
</dbReference>
<dbReference type="Proteomes" id="UP000576209">
    <property type="component" value="Unassembled WGS sequence"/>
</dbReference>
<gene>
    <name evidence="1" type="ORF">GGR28_003206</name>
</gene>
<accession>A0A840E5V8</accession>
<keyword evidence="2" id="KW-1185">Reference proteome</keyword>
<proteinExistence type="predicted"/>
<sequence length="333" mass="38847">MKKQLLIVFALVTVWGCSTIIPPFAPKKTGKLSQSAVAMEADKYFWDNFHRGNYDSIPQMLDKLTAAYLDNNEDYRLAAHIGFTHSWALAESGRMDQPSPRVTDHATLAVKYFDEAFVLHPDKEWRYYGFMVSMYMAEGGIHGNMQDMTEGYFKMKKAARKYPEFNLFTAAYTLAMSPRKKDREAAVNMLWENLDKCAGEKVDRKNLDYRKYLSRKTVEGKQSTCWNTWIAPHNMEGFLMILGDLLLKRRDYATALRVYENAKYFQEYKHWDYQKHLDARIDYATAIATQQEYTEIEVMKFDRCMVCHQDSKMKSAPDNVHLQLPSMNVADHY</sequence>
<organism evidence="1 2">
    <name type="scientific">Neolewinella aquimaris</name>
    <dbReference type="NCBI Taxonomy" id="1835722"/>
    <lineage>
        <taxon>Bacteria</taxon>
        <taxon>Pseudomonadati</taxon>
        <taxon>Bacteroidota</taxon>
        <taxon>Saprospiria</taxon>
        <taxon>Saprospirales</taxon>
        <taxon>Lewinellaceae</taxon>
        <taxon>Neolewinella</taxon>
    </lineage>
</organism>
<dbReference type="AlphaFoldDB" id="A0A840E5V8"/>
<evidence type="ECO:0000313" key="1">
    <source>
        <dbReference type="EMBL" id="MBB4080571.1"/>
    </source>
</evidence>